<feature type="transmembrane region" description="Helical" evidence="1">
    <location>
        <begin position="264"/>
        <end position="283"/>
    </location>
</feature>
<evidence type="ECO:0000313" key="3">
    <source>
        <dbReference type="Proteomes" id="UP000250434"/>
    </source>
</evidence>
<feature type="transmembrane region" description="Helical" evidence="1">
    <location>
        <begin position="73"/>
        <end position="91"/>
    </location>
</feature>
<feature type="transmembrane region" description="Helical" evidence="1">
    <location>
        <begin position="42"/>
        <end position="66"/>
    </location>
</feature>
<dbReference type="Pfam" id="PF07690">
    <property type="entry name" value="MFS_1"/>
    <property type="match status" value="1"/>
</dbReference>
<accession>A0A344L7P2</accession>
<keyword evidence="1" id="KW-0812">Transmembrane</keyword>
<feature type="transmembrane region" description="Helical" evidence="1">
    <location>
        <begin position="314"/>
        <end position="334"/>
    </location>
</feature>
<name>A0A344L7P2_9PSEU</name>
<evidence type="ECO:0000256" key="1">
    <source>
        <dbReference type="SAM" id="Phobius"/>
    </source>
</evidence>
<feature type="transmembrane region" description="Helical" evidence="1">
    <location>
        <begin position="206"/>
        <end position="227"/>
    </location>
</feature>
<keyword evidence="1" id="KW-1133">Transmembrane helix</keyword>
<dbReference type="GO" id="GO:0022857">
    <property type="term" value="F:transmembrane transporter activity"/>
    <property type="evidence" value="ECO:0007669"/>
    <property type="project" value="InterPro"/>
</dbReference>
<dbReference type="EMBL" id="CP015163">
    <property type="protein sequence ID" value="AXB44066.1"/>
    <property type="molecule type" value="Genomic_DNA"/>
</dbReference>
<reference evidence="2 3" key="1">
    <citation type="submission" date="2016-04" db="EMBL/GenBank/DDBJ databases">
        <title>Complete genome sequence and analysis of deep-sea sediment isolate, Amycolatopsis sp. WP1.</title>
        <authorList>
            <person name="Wang H."/>
            <person name="Chen S."/>
            <person name="Wu Q."/>
        </authorList>
    </citation>
    <scope>NUCLEOTIDE SEQUENCE [LARGE SCALE GENOMIC DNA]</scope>
    <source>
        <strain evidence="2 3">WP1</strain>
    </source>
</reference>
<feature type="transmembrane region" description="Helical" evidence="1">
    <location>
        <begin position="136"/>
        <end position="158"/>
    </location>
</feature>
<dbReference type="SUPFAM" id="SSF103473">
    <property type="entry name" value="MFS general substrate transporter"/>
    <property type="match status" value="1"/>
</dbReference>
<dbReference type="Gene3D" id="1.20.1250.20">
    <property type="entry name" value="MFS general substrate transporter like domains"/>
    <property type="match status" value="1"/>
</dbReference>
<feature type="transmembrane region" description="Helical" evidence="1">
    <location>
        <begin position="103"/>
        <end position="124"/>
    </location>
</feature>
<sequence>MSPLRHRDFRLVLLSTALLFSGYALLLSVVPLWVVHRGSGEFAAGAATGVFMGATVAAQCVVPALAARFGYRLVTAAGGLLLGVPAPLLVLTTDWPGILGVSLVRGLGFGLVSVCGSALIGELLPASSAARGSGWYGLATGLPQLLGLAAGTWAAGTWGFTEVFLVATALPLAGVLPLLLLPKLLPGDSGPVVRWTEVGTRTWRPGLVLFSGAVGLGAMATFVPLVLNGPAAAVSAMLFVVTGAALLGRWSAGLFAHRISGSGGMLGVATVVLGLGMAVFAVTGPIGGAWALAAAIAGGAVFGAGFGVVQNDALVVMFARVPPGAAGVVWNLAFDAGQGAGAVLVGALLAGIGPVGGFGVLAGFALVLLPVARRARVTG</sequence>
<evidence type="ECO:0000313" key="2">
    <source>
        <dbReference type="EMBL" id="AXB44066.1"/>
    </source>
</evidence>
<feature type="transmembrane region" description="Helical" evidence="1">
    <location>
        <begin position="164"/>
        <end position="185"/>
    </location>
</feature>
<protein>
    <submittedName>
        <fullName evidence="2">Arabinose ABC transporter permease</fullName>
    </submittedName>
</protein>
<feature type="transmembrane region" description="Helical" evidence="1">
    <location>
        <begin position="12"/>
        <end position="36"/>
    </location>
</feature>
<keyword evidence="1" id="KW-0472">Membrane</keyword>
<dbReference type="Proteomes" id="UP000250434">
    <property type="component" value="Chromosome"/>
</dbReference>
<gene>
    <name evidence="2" type="ORF">A4R43_17310</name>
</gene>
<dbReference type="InterPro" id="IPR052714">
    <property type="entry name" value="MFS_Exporter"/>
</dbReference>
<feature type="transmembrane region" description="Helical" evidence="1">
    <location>
        <begin position="340"/>
        <end position="369"/>
    </location>
</feature>
<dbReference type="AlphaFoldDB" id="A0A344L7P2"/>
<proteinExistence type="predicted"/>
<feature type="transmembrane region" description="Helical" evidence="1">
    <location>
        <begin position="289"/>
        <end position="309"/>
    </location>
</feature>
<dbReference type="InterPro" id="IPR036259">
    <property type="entry name" value="MFS_trans_sf"/>
</dbReference>
<dbReference type="InterPro" id="IPR011701">
    <property type="entry name" value="MFS"/>
</dbReference>
<keyword evidence="3" id="KW-1185">Reference proteome</keyword>
<dbReference type="KEGG" id="aab:A4R43_17310"/>
<dbReference type="PANTHER" id="PTHR23531">
    <property type="entry name" value="QUINOLENE RESISTANCE PROTEIN NORA"/>
    <property type="match status" value="1"/>
</dbReference>
<feature type="transmembrane region" description="Helical" evidence="1">
    <location>
        <begin position="233"/>
        <end position="252"/>
    </location>
</feature>
<organism evidence="2 3">
    <name type="scientific">Amycolatopsis albispora</name>
    <dbReference type="NCBI Taxonomy" id="1804986"/>
    <lineage>
        <taxon>Bacteria</taxon>
        <taxon>Bacillati</taxon>
        <taxon>Actinomycetota</taxon>
        <taxon>Actinomycetes</taxon>
        <taxon>Pseudonocardiales</taxon>
        <taxon>Pseudonocardiaceae</taxon>
        <taxon>Amycolatopsis</taxon>
    </lineage>
</organism>
<dbReference type="PANTHER" id="PTHR23531:SF1">
    <property type="entry name" value="QUINOLENE RESISTANCE PROTEIN NORA"/>
    <property type="match status" value="1"/>
</dbReference>